<evidence type="ECO:0000256" key="2">
    <source>
        <dbReference type="ARBA" id="ARBA00009347"/>
    </source>
</evidence>
<feature type="domain" description="Acetyl-CoA dehydrogenase-like C-terminal" evidence="14">
    <location>
        <begin position="464"/>
        <end position="563"/>
    </location>
</feature>
<sequence length="570" mass="60347">MLAYTPPTIEQRFVLDHVVRIDELAGHNAFSDATADLVDAIVEGAGAFALAEYAPLNRIGDMVGAVWNDGTVTMPAGFREAYRALVDNGWGTIVGPKDAGGQGLPFTLGTIVLEDLGTANMAFTLCNMLTAGAVEALAVHGSEELQTTYLPKLVSGEWTGTMNLTEPQAGSDVGALRSTAKPVGDGSWLIAGTKIFITFGEHDLTENIVHLVLARTPDAPPGTKGISLFLVPKLRPDAQGAFTEPNDVRCVSIEHKLGIHASPTCVLSFGDNGDCRGWLVGPELGGMRAMFTMMNNARLNVGLQGIQIGERATQEAISYARDRIQGQPIIEHPDVRRMLLRMKSLTQAARSLVYAAAGEVDRAHLGVEGAKARVDLLTPLAKAYGTDAGCEIASLGVQVHGGMGFIEETGAAQHYRDIRIAPIYEGTNGIQAADLVGRKLTGDGGAALKALIDEVRAEAAGEVHLMALVDAVAVATDWLLTTEVNDRLAGSYPFLDMVSVMTCGWLMARQGRVAAEMLKSGSGDPAFLKAKTVTTRYYLDYLVPEALGKAAAATAGSSLLYELTIEELAA</sequence>
<dbReference type="Gene3D" id="1.10.540.10">
    <property type="entry name" value="Acyl-CoA dehydrogenase/oxidase, N-terminal domain"/>
    <property type="match status" value="1"/>
</dbReference>
<dbReference type="GO" id="GO:0050660">
    <property type="term" value="F:flavin adenine dinucleotide binding"/>
    <property type="evidence" value="ECO:0007669"/>
    <property type="project" value="InterPro"/>
</dbReference>
<dbReference type="EMBL" id="CP032829">
    <property type="protein sequence ID" value="AYJ85810.1"/>
    <property type="molecule type" value="Genomic_DNA"/>
</dbReference>
<evidence type="ECO:0000256" key="10">
    <source>
        <dbReference type="RuleBase" id="RU362125"/>
    </source>
</evidence>
<keyword evidence="4 10" id="KW-0274">FAD</keyword>
<evidence type="ECO:0000256" key="8">
    <source>
        <dbReference type="ARBA" id="ARBA00066694"/>
    </source>
</evidence>
<dbReference type="InterPro" id="IPR006091">
    <property type="entry name" value="Acyl-CoA_Oxase/DH_mid-dom"/>
</dbReference>
<name>A0A494TA00_SPHPE</name>
<dbReference type="EC" id="1.3.99.41" evidence="8"/>
<accession>A0A494TA00</accession>
<evidence type="ECO:0000259" key="13">
    <source>
        <dbReference type="Pfam" id="PF02771"/>
    </source>
</evidence>
<dbReference type="PANTHER" id="PTHR42803">
    <property type="entry name" value="ACYL-COA DEHYDROGENASE"/>
    <property type="match status" value="1"/>
</dbReference>
<dbReference type="SUPFAM" id="SSF56645">
    <property type="entry name" value="Acyl-CoA dehydrogenase NM domain-like"/>
    <property type="match status" value="1"/>
</dbReference>
<dbReference type="Gene3D" id="2.40.110.10">
    <property type="entry name" value="Butyryl-CoA Dehydrogenase, subunit A, domain 2"/>
    <property type="match status" value="1"/>
</dbReference>
<dbReference type="InterPro" id="IPR036250">
    <property type="entry name" value="AcylCo_DH-like_C"/>
</dbReference>
<evidence type="ECO:0000256" key="9">
    <source>
        <dbReference type="ARBA" id="ARBA00069043"/>
    </source>
</evidence>
<comment type="cofactor">
    <cofactor evidence="1 10">
        <name>FAD</name>
        <dbReference type="ChEBI" id="CHEBI:57692"/>
    </cofactor>
</comment>
<dbReference type="InterPro" id="IPR052166">
    <property type="entry name" value="Diverse_Acyl-CoA_DH"/>
</dbReference>
<evidence type="ECO:0000313" key="16">
    <source>
        <dbReference type="Proteomes" id="UP000276254"/>
    </source>
</evidence>
<dbReference type="Gene3D" id="1.20.140.10">
    <property type="entry name" value="Butyryl-CoA Dehydrogenase, subunit A, domain 3"/>
    <property type="match status" value="1"/>
</dbReference>
<keyword evidence="3 10" id="KW-0285">Flavoprotein</keyword>
<dbReference type="Pfam" id="PF12806">
    <property type="entry name" value="Acyl-CoA_dh_C"/>
    <property type="match status" value="1"/>
</dbReference>
<dbReference type="InterPro" id="IPR009100">
    <property type="entry name" value="AcylCoA_DH/oxidase_NM_dom_sf"/>
</dbReference>
<proteinExistence type="inferred from homology"/>
<dbReference type="OrthoDB" id="9807883at2"/>
<dbReference type="InterPro" id="IPR037069">
    <property type="entry name" value="AcylCoA_DH/ox_N_sf"/>
</dbReference>
<feature type="domain" description="Acyl-CoA dehydrogenase/oxidase N-terminal" evidence="13">
    <location>
        <begin position="73"/>
        <end position="157"/>
    </location>
</feature>
<dbReference type="Pfam" id="PF02770">
    <property type="entry name" value="Acyl-CoA_dh_M"/>
    <property type="match status" value="1"/>
</dbReference>
<dbReference type="PANTHER" id="PTHR42803:SF1">
    <property type="entry name" value="BROAD-SPECIFICITY LINEAR ACYL-COA DEHYDROGENASE FADE5"/>
    <property type="match status" value="1"/>
</dbReference>
<comment type="function">
    <text evidence="7">Involved in the assimilation of dimethylsulphoniopropionate (DMSP), an important compound in the fixation of carbon in marine phytoplankton, by mediating the conversion of 3-(methylthio)propanoyl-CoA (MMPA-CoA) to 3-(methylthio)acryloyl-CoA (MTA-CoA).</text>
</comment>
<evidence type="ECO:0000256" key="5">
    <source>
        <dbReference type="ARBA" id="ARBA00023002"/>
    </source>
</evidence>
<evidence type="ECO:0000256" key="3">
    <source>
        <dbReference type="ARBA" id="ARBA00022630"/>
    </source>
</evidence>
<dbReference type="SUPFAM" id="SSF47203">
    <property type="entry name" value="Acyl-CoA dehydrogenase C-terminal domain-like"/>
    <property type="match status" value="1"/>
</dbReference>
<comment type="catalytic activity">
    <reaction evidence="6">
        <text>3-(methylsulfanyl)propanoyl-CoA + oxidized [electron-transfer flavoprotein] + H(+) = 3-(methylsulfanyl)acryloyl-CoA + reduced [electron-transfer flavoprotein]</text>
        <dbReference type="Rhea" id="RHEA:52612"/>
        <dbReference type="Rhea" id="RHEA-COMP:10685"/>
        <dbReference type="Rhea" id="RHEA-COMP:10686"/>
        <dbReference type="ChEBI" id="CHEBI:15378"/>
        <dbReference type="ChEBI" id="CHEBI:57692"/>
        <dbReference type="ChEBI" id="CHEBI:58307"/>
        <dbReference type="ChEBI" id="CHEBI:82815"/>
        <dbReference type="ChEBI" id="CHEBI:84994"/>
        <dbReference type="EC" id="1.3.99.41"/>
    </reaction>
    <physiologicalReaction direction="left-to-right" evidence="6">
        <dbReference type="Rhea" id="RHEA:52613"/>
    </physiologicalReaction>
</comment>
<evidence type="ECO:0000259" key="14">
    <source>
        <dbReference type="Pfam" id="PF12806"/>
    </source>
</evidence>
<dbReference type="Proteomes" id="UP000276254">
    <property type="component" value="Chromosome"/>
</dbReference>
<organism evidence="15 16">
    <name type="scientific">Sphingomonas paeninsulae</name>
    <dbReference type="NCBI Taxonomy" id="2319844"/>
    <lineage>
        <taxon>Bacteria</taxon>
        <taxon>Pseudomonadati</taxon>
        <taxon>Pseudomonadota</taxon>
        <taxon>Alphaproteobacteria</taxon>
        <taxon>Sphingomonadales</taxon>
        <taxon>Sphingomonadaceae</taxon>
        <taxon>Sphingomonas</taxon>
    </lineage>
</organism>
<keyword evidence="5 10" id="KW-0560">Oxidoreductase</keyword>
<gene>
    <name evidence="15" type="ORF">D3Y57_07260</name>
</gene>
<evidence type="ECO:0000259" key="11">
    <source>
        <dbReference type="Pfam" id="PF00441"/>
    </source>
</evidence>
<comment type="similarity">
    <text evidence="2 10">Belongs to the acyl-CoA dehydrogenase family.</text>
</comment>
<dbReference type="InterPro" id="IPR009075">
    <property type="entry name" value="AcylCo_DH/oxidase_C"/>
</dbReference>
<dbReference type="InterPro" id="IPR046373">
    <property type="entry name" value="Acyl-CoA_Oxase/DH_mid-dom_sf"/>
</dbReference>
<dbReference type="GO" id="GO:0016627">
    <property type="term" value="F:oxidoreductase activity, acting on the CH-CH group of donors"/>
    <property type="evidence" value="ECO:0007669"/>
    <property type="project" value="InterPro"/>
</dbReference>
<evidence type="ECO:0000256" key="4">
    <source>
        <dbReference type="ARBA" id="ARBA00022827"/>
    </source>
</evidence>
<dbReference type="Pfam" id="PF02771">
    <property type="entry name" value="Acyl-CoA_dh_N"/>
    <property type="match status" value="1"/>
</dbReference>
<dbReference type="Pfam" id="PF00441">
    <property type="entry name" value="Acyl-CoA_dh_1"/>
    <property type="match status" value="1"/>
</dbReference>
<dbReference type="InterPro" id="IPR013786">
    <property type="entry name" value="AcylCoA_DH/ox_N"/>
</dbReference>
<dbReference type="InterPro" id="IPR025878">
    <property type="entry name" value="Acyl-CoA_dh-like_C_dom"/>
</dbReference>
<feature type="domain" description="Acyl-CoA dehydrogenase/oxidase C-terminal" evidence="11">
    <location>
        <begin position="286"/>
        <end position="435"/>
    </location>
</feature>
<protein>
    <recommendedName>
        <fullName evidence="9">3-methylmercaptopropionyl-CoA dehydrogenase</fullName>
        <ecNumber evidence="8">1.3.99.41</ecNumber>
    </recommendedName>
</protein>
<evidence type="ECO:0000259" key="12">
    <source>
        <dbReference type="Pfam" id="PF02770"/>
    </source>
</evidence>
<keyword evidence="16" id="KW-1185">Reference proteome</keyword>
<evidence type="ECO:0000256" key="6">
    <source>
        <dbReference type="ARBA" id="ARBA00051388"/>
    </source>
</evidence>
<dbReference type="KEGG" id="spha:D3Y57_07260"/>
<evidence type="ECO:0000256" key="1">
    <source>
        <dbReference type="ARBA" id="ARBA00001974"/>
    </source>
</evidence>
<reference evidence="15 16" key="1">
    <citation type="submission" date="2018-09" db="EMBL/GenBank/DDBJ databases">
        <title>Sphingomonas peninsula sp. nov., isolated from fildes peninsula, Antarctic soil.</title>
        <authorList>
            <person name="Yingchao G."/>
        </authorList>
    </citation>
    <scope>NUCLEOTIDE SEQUENCE [LARGE SCALE GENOMIC DNA]</scope>
    <source>
        <strain evidence="15 16">YZ-8</strain>
    </source>
</reference>
<dbReference type="FunFam" id="2.40.110.10:FF:000031">
    <property type="entry name" value="Acyl-CoA dehydrogenase, putative"/>
    <property type="match status" value="1"/>
</dbReference>
<evidence type="ECO:0000313" key="15">
    <source>
        <dbReference type="EMBL" id="AYJ85810.1"/>
    </source>
</evidence>
<dbReference type="AlphaFoldDB" id="A0A494TA00"/>
<feature type="domain" description="Acyl-CoA oxidase/dehydrogenase middle" evidence="12">
    <location>
        <begin position="162"/>
        <end position="270"/>
    </location>
</feature>
<evidence type="ECO:0000256" key="7">
    <source>
        <dbReference type="ARBA" id="ARBA00058683"/>
    </source>
</evidence>